<keyword evidence="3" id="KW-1185">Reference proteome</keyword>
<sequence>MVYGTFAYTIIVGIFLILHNGMGGNRIIKGLKFGISCSLLWTMYLMEPLPYVANIDRITYPIVDSVALIFMGVLLGRFIAMSSPTKKHKLTKQSLFNMGIITILFFIGRMIQYTIFCIYSSFNKSSIPYIA</sequence>
<evidence type="ECO:0000313" key="3">
    <source>
        <dbReference type="Proteomes" id="UP001501047"/>
    </source>
</evidence>
<keyword evidence="1" id="KW-1133">Transmembrane helix</keyword>
<comment type="caution">
    <text evidence="2">The sequence shown here is derived from an EMBL/GenBank/DDBJ whole genome shotgun (WGS) entry which is preliminary data.</text>
</comment>
<feature type="transmembrane region" description="Helical" evidence="1">
    <location>
        <begin position="6"/>
        <end position="23"/>
    </location>
</feature>
<organism evidence="2 3">
    <name type="scientific">Clostridium subterminale</name>
    <dbReference type="NCBI Taxonomy" id="1550"/>
    <lineage>
        <taxon>Bacteria</taxon>
        <taxon>Bacillati</taxon>
        <taxon>Bacillota</taxon>
        <taxon>Clostridia</taxon>
        <taxon>Eubacteriales</taxon>
        <taxon>Clostridiaceae</taxon>
        <taxon>Clostridium</taxon>
    </lineage>
</organism>
<evidence type="ECO:0000256" key="1">
    <source>
        <dbReference type="SAM" id="Phobius"/>
    </source>
</evidence>
<gene>
    <name evidence="2" type="ORF">GCM10008908_37100</name>
</gene>
<keyword evidence="1" id="KW-0812">Transmembrane</keyword>
<protein>
    <submittedName>
        <fullName evidence="2">Uncharacterized protein</fullName>
    </submittedName>
</protein>
<accession>A0ABP3W7C6</accession>
<evidence type="ECO:0000313" key="2">
    <source>
        <dbReference type="EMBL" id="GAA0779108.1"/>
    </source>
</evidence>
<feature type="transmembrane region" description="Helical" evidence="1">
    <location>
        <begin position="100"/>
        <end position="122"/>
    </location>
</feature>
<dbReference type="Proteomes" id="UP001501047">
    <property type="component" value="Unassembled WGS sequence"/>
</dbReference>
<reference evidence="3" key="1">
    <citation type="journal article" date="2019" name="Int. J. Syst. Evol. Microbiol.">
        <title>The Global Catalogue of Microorganisms (GCM) 10K type strain sequencing project: providing services to taxonomists for standard genome sequencing and annotation.</title>
        <authorList>
            <consortium name="The Broad Institute Genomics Platform"/>
            <consortium name="The Broad Institute Genome Sequencing Center for Infectious Disease"/>
            <person name="Wu L."/>
            <person name="Ma J."/>
        </authorList>
    </citation>
    <scope>NUCLEOTIDE SEQUENCE [LARGE SCALE GENOMIC DNA]</scope>
    <source>
        <strain evidence="3">JCM 1417</strain>
    </source>
</reference>
<keyword evidence="1" id="KW-0472">Membrane</keyword>
<proteinExistence type="predicted"/>
<feature type="transmembrane region" description="Helical" evidence="1">
    <location>
        <begin position="58"/>
        <end position="80"/>
    </location>
</feature>
<name>A0ABP3W7C6_CLOSU</name>
<feature type="transmembrane region" description="Helical" evidence="1">
    <location>
        <begin position="30"/>
        <end position="46"/>
    </location>
</feature>
<dbReference type="EMBL" id="BAAACI010000011">
    <property type="protein sequence ID" value="GAA0779108.1"/>
    <property type="molecule type" value="Genomic_DNA"/>
</dbReference>